<sequence>MDSAMFIMLFILFTVTEEHSTVSHGSADTAGNSAYPAQIFGQSQFKVGECAQVRCSVFDLKPAEAVYVYLCKNGVGVQSLLASSQDSTFILQRVKTMDSGNYSCMFTRMKQYYGDVKAQGGNTLIIQVDDRAYPGVIATDHSEVTSGADVDFRCTLKDAPDTGNLLAFLCRNSTINDIEMWDSKKKEAIFHRKRVQESDTGSYGCVVSDQPLAATELDTCGRNSVFLQVAADEPSVDVGLTPSTSSGATMAPLYLLPSLFLLVLLIIVLWRNGTYKCRRSHQTITDYANVNEQHVDLTSTEQYTGRRSLEARGEGSLATSFYEDAARSGAGLRPSLTATYATSMKKKKPNPRT</sequence>
<evidence type="ECO:0000256" key="1">
    <source>
        <dbReference type="SAM" id="Phobius"/>
    </source>
</evidence>
<dbReference type="Proteomes" id="UP001591681">
    <property type="component" value="Unassembled WGS sequence"/>
</dbReference>
<protein>
    <recommendedName>
        <fullName evidence="3">Immunoglobulin domain-containing protein</fullName>
    </recommendedName>
</protein>
<comment type="caution">
    <text evidence="4">The sequence shown here is derived from an EMBL/GenBank/DDBJ whole genome shotgun (WGS) entry which is preliminary data.</text>
</comment>
<feature type="domain" description="Immunoglobulin" evidence="3">
    <location>
        <begin position="40"/>
        <end position="127"/>
    </location>
</feature>
<evidence type="ECO:0000313" key="4">
    <source>
        <dbReference type="EMBL" id="KAL2077120.1"/>
    </source>
</evidence>
<keyword evidence="2" id="KW-0732">Signal</keyword>
<dbReference type="InterPro" id="IPR036179">
    <property type="entry name" value="Ig-like_dom_sf"/>
</dbReference>
<keyword evidence="1" id="KW-0812">Transmembrane</keyword>
<dbReference type="AlphaFoldDB" id="A0ABD1IQ40"/>
<name>A0ABD1IQ40_9TELE</name>
<feature type="signal peptide" evidence="2">
    <location>
        <begin position="1"/>
        <end position="20"/>
    </location>
</feature>
<evidence type="ECO:0000256" key="2">
    <source>
        <dbReference type="SAM" id="SignalP"/>
    </source>
</evidence>
<dbReference type="Gene3D" id="2.60.40.10">
    <property type="entry name" value="Immunoglobulins"/>
    <property type="match status" value="2"/>
</dbReference>
<proteinExistence type="predicted"/>
<keyword evidence="1" id="KW-1133">Transmembrane helix</keyword>
<keyword evidence="5" id="KW-1185">Reference proteome</keyword>
<organism evidence="4 5">
    <name type="scientific">Coilia grayii</name>
    <name type="common">Gray's grenadier anchovy</name>
    <dbReference type="NCBI Taxonomy" id="363190"/>
    <lineage>
        <taxon>Eukaryota</taxon>
        <taxon>Metazoa</taxon>
        <taxon>Chordata</taxon>
        <taxon>Craniata</taxon>
        <taxon>Vertebrata</taxon>
        <taxon>Euteleostomi</taxon>
        <taxon>Actinopterygii</taxon>
        <taxon>Neopterygii</taxon>
        <taxon>Teleostei</taxon>
        <taxon>Clupei</taxon>
        <taxon>Clupeiformes</taxon>
        <taxon>Clupeoidei</taxon>
        <taxon>Engraulidae</taxon>
        <taxon>Coilinae</taxon>
        <taxon>Coilia</taxon>
    </lineage>
</organism>
<gene>
    <name evidence="4" type="ORF">ACEWY4_026624</name>
</gene>
<feature type="chain" id="PRO_5044765271" description="Immunoglobulin domain-containing protein" evidence="2">
    <location>
        <begin position="21"/>
        <end position="353"/>
    </location>
</feature>
<reference evidence="4 5" key="1">
    <citation type="submission" date="2024-09" db="EMBL/GenBank/DDBJ databases">
        <title>A chromosome-level genome assembly of Gray's grenadier anchovy, Coilia grayii.</title>
        <authorList>
            <person name="Fu Z."/>
        </authorList>
    </citation>
    <scope>NUCLEOTIDE SEQUENCE [LARGE SCALE GENOMIC DNA]</scope>
    <source>
        <strain evidence="4">G4</strain>
        <tissue evidence="4">Muscle</tissue>
    </source>
</reference>
<dbReference type="EMBL" id="JBHFQA010000024">
    <property type="protein sequence ID" value="KAL2077120.1"/>
    <property type="molecule type" value="Genomic_DNA"/>
</dbReference>
<accession>A0ABD1IQ40</accession>
<evidence type="ECO:0000313" key="5">
    <source>
        <dbReference type="Proteomes" id="UP001591681"/>
    </source>
</evidence>
<feature type="domain" description="Immunoglobulin" evidence="3">
    <location>
        <begin position="139"/>
        <end position="230"/>
    </location>
</feature>
<dbReference type="InterPro" id="IPR013783">
    <property type="entry name" value="Ig-like_fold"/>
</dbReference>
<feature type="transmembrane region" description="Helical" evidence="1">
    <location>
        <begin position="251"/>
        <end position="270"/>
    </location>
</feature>
<keyword evidence="1" id="KW-0472">Membrane</keyword>
<dbReference type="SMART" id="SM00409">
    <property type="entry name" value="IG"/>
    <property type="match status" value="2"/>
</dbReference>
<dbReference type="SUPFAM" id="SSF48726">
    <property type="entry name" value="Immunoglobulin"/>
    <property type="match status" value="2"/>
</dbReference>
<dbReference type="InterPro" id="IPR003599">
    <property type="entry name" value="Ig_sub"/>
</dbReference>
<evidence type="ECO:0000259" key="3">
    <source>
        <dbReference type="SMART" id="SM00409"/>
    </source>
</evidence>